<dbReference type="FunFam" id="3.40.50.720:FF:000594">
    <property type="entry name" value="Short-chain oxidoreductase"/>
    <property type="match status" value="1"/>
</dbReference>
<dbReference type="PRINTS" id="PR00081">
    <property type="entry name" value="GDHRDH"/>
</dbReference>
<comment type="caution">
    <text evidence="4">The sequence shown here is derived from an EMBL/GenBank/DDBJ whole genome shotgun (WGS) entry which is preliminary data.</text>
</comment>
<evidence type="ECO:0000313" key="5">
    <source>
        <dbReference type="Proteomes" id="UP000299290"/>
    </source>
</evidence>
<sequence>MAGMNASRIALVTGANQGLGRALVEGLAARMNDHDLVLLTGRSHRRVTDAVREVASLPGTRARVEARVLDVTDTDAIARLAEELRARFGGVDIVLSNAVARLLPEESQAERADEFIDVSNTATHAILRSFGPVLRPGGRLLVVASSLGTLGHLDPRLHHLFDDASLDQVEYAVESWRSAIHHRTAQEAGWPIWLNVPSKVAQVAAVRAFAAERREHDLATDTLIAAVCPGMVDTATSRPWFSDYSQAQSPAQAAEAVLDLVFAEHVDSTLYGELVRFGTALPWHGGTPRWNRTACSRPERGSPLRHAFAHRKEFIVMSAITTPFGFSSTAAEVAQGIDLGGRRAVVTGASSGLGAETARALAATGAAVTLAVRDTAAGERVAKDITASTGNAEVQAAHLDLADPASVTAFTAGWQGPLHVLVNNAGVMACPEQYTEQGWEWQFATNHLGHFALATGLHDALAADGNARIVVVSSTGHQQSPVVWDDVNFAFRPYDPWLAYGQSKTANVLFAVEATRRWADDNITANALMPGAIYTNLQRHTGGRGSGRVPAELIKSVEQGAATSVLLATSPLLEGVGGRYFVDCNETEVVDRRSGTLHGVARYAVDPHNARRLWDLSQDLITRTGSL</sequence>
<reference evidence="4 5" key="1">
    <citation type="journal article" date="2020" name="Int. J. Syst. Evol. Microbiol.">
        <title>Reclassification of Streptomyces castelarensis and Streptomyces sporoclivatus as later heterotypic synonyms of Streptomyces antimycoticus.</title>
        <authorList>
            <person name="Komaki H."/>
            <person name="Tamura T."/>
        </authorList>
    </citation>
    <scope>NUCLEOTIDE SEQUENCE [LARGE SCALE GENOMIC DNA]</scope>
    <source>
        <strain evidence="4 5">NBRC 12839</strain>
    </source>
</reference>
<dbReference type="InterPro" id="IPR036291">
    <property type="entry name" value="NAD(P)-bd_dom_sf"/>
</dbReference>
<comment type="similarity">
    <text evidence="1">Belongs to the short-chain dehydrogenases/reductases (SDR) family.</text>
</comment>
<dbReference type="SUPFAM" id="SSF51735">
    <property type="entry name" value="NAD(P)-binding Rossmann-fold domains"/>
    <property type="match status" value="2"/>
</dbReference>
<keyword evidence="5" id="KW-1185">Reference proteome</keyword>
<dbReference type="Gene3D" id="3.40.50.720">
    <property type="entry name" value="NAD(P)-binding Rossmann-like Domain"/>
    <property type="match status" value="2"/>
</dbReference>
<evidence type="ECO:0000313" key="4">
    <source>
        <dbReference type="EMBL" id="GDY39185.1"/>
    </source>
</evidence>
<name>A0A4D4JR65_9ACTN</name>
<dbReference type="CDD" id="cd05327">
    <property type="entry name" value="retinol-DH_like_SDR_c_like"/>
    <property type="match status" value="1"/>
</dbReference>
<accession>A0A4D4JR65</accession>
<dbReference type="PANTHER" id="PTHR24320">
    <property type="entry name" value="RETINOL DEHYDROGENASE"/>
    <property type="match status" value="1"/>
</dbReference>
<dbReference type="Proteomes" id="UP000299290">
    <property type="component" value="Unassembled WGS sequence"/>
</dbReference>
<dbReference type="Pfam" id="PF00106">
    <property type="entry name" value="adh_short"/>
    <property type="match status" value="2"/>
</dbReference>
<evidence type="ECO:0000256" key="2">
    <source>
        <dbReference type="ARBA" id="ARBA00023002"/>
    </source>
</evidence>
<dbReference type="InterPro" id="IPR002347">
    <property type="entry name" value="SDR_fam"/>
</dbReference>
<protein>
    <recommendedName>
        <fullName evidence="3">Probable oxidoreductase</fullName>
    </recommendedName>
</protein>
<proteinExistence type="inferred from homology"/>
<dbReference type="GO" id="GO:0016491">
    <property type="term" value="F:oxidoreductase activity"/>
    <property type="evidence" value="ECO:0007669"/>
    <property type="project" value="UniProtKB-KW"/>
</dbReference>
<dbReference type="EMBL" id="BJHV01000001">
    <property type="protein sequence ID" value="GDY39185.1"/>
    <property type="molecule type" value="Genomic_DNA"/>
</dbReference>
<evidence type="ECO:0000256" key="3">
    <source>
        <dbReference type="ARBA" id="ARBA00071493"/>
    </source>
</evidence>
<dbReference type="AlphaFoldDB" id="A0A4D4JR65"/>
<keyword evidence="2" id="KW-0560">Oxidoreductase</keyword>
<organism evidence="4 5">
    <name type="scientific">Streptomyces antimycoticus</name>
    <dbReference type="NCBI Taxonomy" id="68175"/>
    <lineage>
        <taxon>Bacteria</taxon>
        <taxon>Bacillati</taxon>
        <taxon>Actinomycetota</taxon>
        <taxon>Actinomycetes</taxon>
        <taxon>Kitasatosporales</taxon>
        <taxon>Streptomycetaceae</taxon>
        <taxon>Streptomyces</taxon>
        <taxon>Streptomyces violaceusniger group</taxon>
    </lineage>
</organism>
<dbReference type="PANTHER" id="PTHR24320:SF227">
    <property type="entry name" value="RETINOL DEHYDROGENASE 11"/>
    <property type="match status" value="1"/>
</dbReference>
<evidence type="ECO:0000256" key="1">
    <source>
        <dbReference type="ARBA" id="ARBA00006484"/>
    </source>
</evidence>
<gene>
    <name evidence="4" type="ORF">SANT12839_000670</name>
</gene>